<organism evidence="1 2">
    <name type="scientific">Suillus placidus</name>
    <dbReference type="NCBI Taxonomy" id="48579"/>
    <lineage>
        <taxon>Eukaryota</taxon>
        <taxon>Fungi</taxon>
        <taxon>Dikarya</taxon>
        <taxon>Basidiomycota</taxon>
        <taxon>Agaricomycotina</taxon>
        <taxon>Agaricomycetes</taxon>
        <taxon>Agaricomycetidae</taxon>
        <taxon>Boletales</taxon>
        <taxon>Suillineae</taxon>
        <taxon>Suillaceae</taxon>
        <taxon>Suillus</taxon>
    </lineage>
</organism>
<dbReference type="OrthoDB" id="2711792at2759"/>
<keyword evidence="2" id="KW-1185">Reference proteome</keyword>
<dbReference type="EMBL" id="JABBWD010000031">
    <property type="protein sequence ID" value="KAG1775733.1"/>
    <property type="molecule type" value="Genomic_DNA"/>
</dbReference>
<dbReference type="Proteomes" id="UP000714275">
    <property type="component" value="Unassembled WGS sequence"/>
</dbReference>
<evidence type="ECO:0000313" key="2">
    <source>
        <dbReference type="Proteomes" id="UP000714275"/>
    </source>
</evidence>
<comment type="caution">
    <text evidence="1">The sequence shown here is derived from an EMBL/GenBank/DDBJ whole genome shotgun (WGS) entry which is preliminary data.</text>
</comment>
<reference evidence="1" key="1">
    <citation type="journal article" date="2020" name="New Phytol.">
        <title>Comparative genomics reveals dynamic genome evolution in host specialist ectomycorrhizal fungi.</title>
        <authorList>
            <person name="Lofgren L.A."/>
            <person name="Nguyen N.H."/>
            <person name="Vilgalys R."/>
            <person name="Ruytinx J."/>
            <person name="Liao H.L."/>
            <person name="Branco S."/>
            <person name="Kuo A."/>
            <person name="LaButti K."/>
            <person name="Lipzen A."/>
            <person name="Andreopoulos W."/>
            <person name="Pangilinan J."/>
            <person name="Riley R."/>
            <person name="Hundley H."/>
            <person name="Na H."/>
            <person name="Barry K."/>
            <person name="Grigoriev I.V."/>
            <person name="Stajich J.E."/>
            <person name="Kennedy P.G."/>
        </authorList>
    </citation>
    <scope>NUCLEOTIDE SEQUENCE</scope>
    <source>
        <strain evidence="1">DOB743</strain>
    </source>
</reference>
<accession>A0A9P6ZS37</accession>
<dbReference type="AlphaFoldDB" id="A0A9P6ZS37"/>
<protein>
    <submittedName>
        <fullName evidence="1">Uncharacterized protein</fullName>
    </submittedName>
</protein>
<evidence type="ECO:0000313" key="1">
    <source>
        <dbReference type="EMBL" id="KAG1775733.1"/>
    </source>
</evidence>
<gene>
    <name evidence="1" type="ORF">EV702DRAFT_1114334</name>
</gene>
<sequence>MTWTPGPLHQAYPPIVAASRRAAKLHCCCIDREFTWGPVKPHDRLNRGAWHTILHPKAVRASGTP</sequence>
<name>A0A9P6ZS37_9AGAM</name>
<proteinExistence type="predicted"/>